<keyword evidence="2" id="KW-0805">Transcription regulation</keyword>
<reference evidence="6 7" key="1">
    <citation type="submission" date="2019-09" db="EMBL/GenBank/DDBJ databases">
        <title>Bifidobacterium canis sp. nov., isolated from the digestive tract of German Shepherd dog puppy.</title>
        <authorList>
            <person name="Bunesova V."/>
        </authorList>
    </citation>
    <scope>NUCLEOTIDE SEQUENCE [LARGE SCALE GENOMIC DNA]</scope>
    <source>
        <strain evidence="6 7">GSD1FS</strain>
    </source>
</reference>
<dbReference type="GO" id="GO:0003700">
    <property type="term" value="F:DNA-binding transcription factor activity"/>
    <property type="evidence" value="ECO:0007669"/>
    <property type="project" value="TreeGrafter"/>
</dbReference>
<evidence type="ECO:0000313" key="6">
    <source>
        <dbReference type="EMBL" id="MUH59376.1"/>
    </source>
</evidence>
<dbReference type="Gene3D" id="1.10.260.40">
    <property type="entry name" value="lambda repressor-like DNA-binding domains"/>
    <property type="match status" value="1"/>
</dbReference>
<feature type="domain" description="HTH lacI-type" evidence="5">
    <location>
        <begin position="2"/>
        <end position="56"/>
    </location>
</feature>
<dbReference type="GO" id="GO:0000976">
    <property type="term" value="F:transcription cis-regulatory region binding"/>
    <property type="evidence" value="ECO:0007669"/>
    <property type="project" value="TreeGrafter"/>
</dbReference>
<evidence type="ECO:0000256" key="1">
    <source>
        <dbReference type="ARBA" id="ARBA00022491"/>
    </source>
</evidence>
<gene>
    <name evidence="6" type="ORF">GSD1FS_0697</name>
</gene>
<keyword evidence="1" id="KW-0678">Repressor</keyword>
<dbReference type="Gene3D" id="3.40.50.2300">
    <property type="match status" value="2"/>
</dbReference>
<evidence type="ECO:0000259" key="5">
    <source>
        <dbReference type="PROSITE" id="PS50932"/>
    </source>
</evidence>
<organism evidence="6 7">
    <name type="scientific">Bifidobacterium canis</name>
    <dbReference type="NCBI Taxonomy" id="2610880"/>
    <lineage>
        <taxon>Bacteria</taxon>
        <taxon>Bacillati</taxon>
        <taxon>Actinomycetota</taxon>
        <taxon>Actinomycetes</taxon>
        <taxon>Bifidobacteriales</taxon>
        <taxon>Bifidobacteriaceae</taxon>
        <taxon>Bifidobacterium</taxon>
    </lineage>
</organism>
<dbReference type="Pfam" id="PF00356">
    <property type="entry name" value="LacI"/>
    <property type="match status" value="1"/>
</dbReference>
<comment type="caution">
    <text evidence="6">The sequence shown here is derived from an EMBL/GenBank/DDBJ whole genome shotgun (WGS) entry which is preliminary data.</text>
</comment>
<protein>
    <submittedName>
        <fullName evidence="6">LacI family transcriptional regulator</fullName>
    </submittedName>
</protein>
<dbReference type="PANTHER" id="PTHR30146:SF95">
    <property type="entry name" value="RIBOSE OPERON REPRESSOR"/>
    <property type="match status" value="1"/>
</dbReference>
<name>A0A7K1J401_9BIFI</name>
<evidence type="ECO:0000256" key="4">
    <source>
        <dbReference type="ARBA" id="ARBA00023163"/>
    </source>
</evidence>
<dbReference type="CDD" id="cd01392">
    <property type="entry name" value="HTH_LacI"/>
    <property type="match status" value="1"/>
</dbReference>
<dbReference type="PROSITE" id="PS50932">
    <property type="entry name" value="HTH_LACI_2"/>
    <property type="match status" value="1"/>
</dbReference>
<dbReference type="InterPro" id="IPR010982">
    <property type="entry name" value="Lambda_DNA-bd_dom_sf"/>
</dbReference>
<sequence length="334" mass="36859">MVGMRDVAKKAGVSASSVSLVINGTGYVSDDMRKRVESAMRELNYVPNELARHFYRGRTGIVGVIVPTIRHPFFSTLTSALQHEFASRGLRTMLCSTADVEGGESQYVDMLRQHSLDALVVAAHTVHDAEYWSSIHRPIIAFDRYLGGDIAQVSSDHEQGGRLLADLLLRTGAKRVVMVGGPRSQFDDLGEGRTTFPTVRYVKTLEQRLDEAHIRHDYFEAGEVNDTEGIHPAVIRAFKECPRMDAFIGSDVAAAFAVQEARLRGINVPKKLQVIAYDGTMVADFAGLPMTVVQQDFTKIAAAIGERVEAQIDDDERVRDALIPVTLRESATTR</sequence>
<dbReference type="InterPro" id="IPR028082">
    <property type="entry name" value="Peripla_BP_I"/>
</dbReference>
<dbReference type="Pfam" id="PF13377">
    <property type="entry name" value="Peripla_BP_3"/>
    <property type="match status" value="1"/>
</dbReference>
<evidence type="ECO:0000313" key="7">
    <source>
        <dbReference type="Proteomes" id="UP000487882"/>
    </source>
</evidence>
<evidence type="ECO:0000256" key="3">
    <source>
        <dbReference type="ARBA" id="ARBA00023125"/>
    </source>
</evidence>
<dbReference type="SUPFAM" id="SSF47413">
    <property type="entry name" value="lambda repressor-like DNA-binding domains"/>
    <property type="match status" value="1"/>
</dbReference>
<dbReference type="InterPro" id="IPR000843">
    <property type="entry name" value="HTH_LacI"/>
</dbReference>
<dbReference type="InterPro" id="IPR046335">
    <property type="entry name" value="LacI/GalR-like_sensor"/>
</dbReference>
<keyword evidence="7" id="KW-1185">Reference proteome</keyword>
<dbReference type="EMBL" id="WNLP01000002">
    <property type="protein sequence ID" value="MUH59376.1"/>
    <property type="molecule type" value="Genomic_DNA"/>
</dbReference>
<dbReference type="PANTHER" id="PTHR30146">
    <property type="entry name" value="LACI-RELATED TRANSCRIPTIONAL REPRESSOR"/>
    <property type="match status" value="1"/>
</dbReference>
<dbReference type="SMART" id="SM00354">
    <property type="entry name" value="HTH_LACI"/>
    <property type="match status" value="1"/>
</dbReference>
<evidence type="ECO:0000256" key="2">
    <source>
        <dbReference type="ARBA" id="ARBA00023015"/>
    </source>
</evidence>
<proteinExistence type="predicted"/>
<dbReference type="AlphaFoldDB" id="A0A7K1J401"/>
<keyword evidence="3" id="KW-0238">DNA-binding</keyword>
<dbReference type="SUPFAM" id="SSF53822">
    <property type="entry name" value="Periplasmic binding protein-like I"/>
    <property type="match status" value="1"/>
</dbReference>
<dbReference type="Proteomes" id="UP000487882">
    <property type="component" value="Unassembled WGS sequence"/>
</dbReference>
<dbReference type="PROSITE" id="PS00356">
    <property type="entry name" value="HTH_LACI_1"/>
    <property type="match status" value="1"/>
</dbReference>
<keyword evidence="4" id="KW-0804">Transcription</keyword>
<accession>A0A7K1J401</accession>
<dbReference type="RefSeq" id="WP_155588474.1">
    <property type="nucleotide sequence ID" value="NZ_WNLP01000002.1"/>
</dbReference>